<proteinExistence type="predicted"/>
<organism evidence="3 4">
    <name type="scientific">Trichinella britovi</name>
    <name type="common">Parasitic roundworm</name>
    <dbReference type="NCBI Taxonomy" id="45882"/>
    <lineage>
        <taxon>Eukaryota</taxon>
        <taxon>Metazoa</taxon>
        <taxon>Ecdysozoa</taxon>
        <taxon>Nematoda</taxon>
        <taxon>Enoplea</taxon>
        <taxon>Dorylaimia</taxon>
        <taxon>Trichinellida</taxon>
        <taxon>Trichinellidae</taxon>
        <taxon>Trichinella</taxon>
    </lineage>
</organism>
<feature type="non-terminal residue" evidence="3">
    <location>
        <position position="1"/>
    </location>
</feature>
<dbReference type="AlphaFoldDB" id="A0A0V1BUH7"/>
<comment type="caution">
    <text evidence="3">The sequence shown here is derived from an EMBL/GenBank/DDBJ whole genome shotgun (WGS) entry which is preliminary data.</text>
</comment>
<evidence type="ECO:0000313" key="3">
    <source>
        <dbReference type="EMBL" id="KRY40640.1"/>
    </source>
</evidence>
<feature type="signal peptide" evidence="2">
    <location>
        <begin position="1"/>
        <end position="25"/>
    </location>
</feature>
<dbReference type="EMBL" id="JYDI01001119">
    <property type="protein sequence ID" value="KRY40640.1"/>
    <property type="molecule type" value="Genomic_DNA"/>
</dbReference>
<feature type="chain" id="PRO_5006875436" evidence="2">
    <location>
        <begin position="26"/>
        <end position="84"/>
    </location>
</feature>
<evidence type="ECO:0000313" key="4">
    <source>
        <dbReference type="Proteomes" id="UP000054653"/>
    </source>
</evidence>
<reference evidence="3 4" key="1">
    <citation type="submission" date="2015-01" db="EMBL/GenBank/DDBJ databases">
        <title>Evolution of Trichinella species and genotypes.</title>
        <authorList>
            <person name="Korhonen P.K."/>
            <person name="Edoardo P."/>
            <person name="Giuseppe L.R."/>
            <person name="Gasser R.B."/>
        </authorList>
    </citation>
    <scope>NUCLEOTIDE SEQUENCE [LARGE SCALE GENOMIC DNA]</scope>
    <source>
        <strain evidence="3">ISS120</strain>
    </source>
</reference>
<dbReference type="OrthoDB" id="10051416at2759"/>
<dbReference type="STRING" id="45882.A0A0V1BUH7"/>
<feature type="region of interest" description="Disordered" evidence="1">
    <location>
        <begin position="31"/>
        <end position="58"/>
    </location>
</feature>
<keyword evidence="4" id="KW-1185">Reference proteome</keyword>
<gene>
    <name evidence="3" type="ORF">T03_12339</name>
</gene>
<accession>A0A0V1BUH7</accession>
<evidence type="ECO:0000256" key="1">
    <source>
        <dbReference type="SAM" id="MobiDB-lite"/>
    </source>
</evidence>
<protein>
    <submittedName>
        <fullName evidence="3">Uncharacterized protein</fullName>
    </submittedName>
</protein>
<dbReference type="Proteomes" id="UP000054653">
    <property type="component" value="Unassembled WGS sequence"/>
</dbReference>
<sequence>LEMFFNTKILHFCSVLVSTLTSLAADLPDSQAPDDLLPTTDSMADLLRDGTPAGVGDRSRRIERRLAEKSQVLTELTSMLINVC</sequence>
<keyword evidence="2" id="KW-0732">Signal</keyword>
<name>A0A0V1BUH7_TRIBR</name>
<evidence type="ECO:0000256" key="2">
    <source>
        <dbReference type="SAM" id="SignalP"/>
    </source>
</evidence>